<evidence type="ECO:0000256" key="4">
    <source>
        <dbReference type="ARBA" id="ARBA00023054"/>
    </source>
</evidence>
<dbReference type="EMBL" id="QNUK01000019">
    <property type="protein sequence ID" value="KAF5907745.1"/>
    <property type="molecule type" value="Genomic_DNA"/>
</dbReference>
<evidence type="ECO:0000256" key="2">
    <source>
        <dbReference type="ARBA" id="ARBA00022692"/>
    </source>
</evidence>
<organism evidence="9 10">
    <name type="scientific">Clarias magur</name>
    <name type="common">Asian catfish</name>
    <name type="synonym">Macropteronotus magur</name>
    <dbReference type="NCBI Taxonomy" id="1594786"/>
    <lineage>
        <taxon>Eukaryota</taxon>
        <taxon>Metazoa</taxon>
        <taxon>Chordata</taxon>
        <taxon>Craniata</taxon>
        <taxon>Vertebrata</taxon>
        <taxon>Euteleostomi</taxon>
        <taxon>Actinopterygii</taxon>
        <taxon>Neopterygii</taxon>
        <taxon>Teleostei</taxon>
        <taxon>Ostariophysi</taxon>
        <taxon>Siluriformes</taxon>
        <taxon>Clariidae</taxon>
        <taxon>Clarias</taxon>
    </lineage>
</organism>
<keyword evidence="10" id="KW-1185">Reference proteome</keyword>
<keyword evidence="4" id="KW-0175">Coiled coil</keyword>
<feature type="compositionally biased region" description="Basic and acidic residues" evidence="6">
    <location>
        <begin position="51"/>
        <end position="72"/>
    </location>
</feature>
<sequence>MMQRVLCPAASPLRSVCLNLNTRDLGVCANILHIKHFTARCLSVSGITRNAESHKTRPEDQRATPRQEKSQGELEVSPQSIRDLDPLQDKSIGLVQRFKKTFKQYGKVMVPVHIVTSTVWFGTFYYAAMKGVNLVPFLEFIGLPDKLVGILRDSQGGYALTAYAMYK</sequence>
<dbReference type="PANTHER" id="PTHR21377">
    <property type="entry name" value="PROTEIN FAM210B, MITOCHONDRIAL"/>
    <property type="match status" value="1"/>
</dbReference>
<dbReference type="OrthoDB" id="5874039at2759"/>
<evidence type="ECO:0000256" key="3">
    <source>
        <dbReference type="ARBA" id="ARBA00022989"/>
    </source>
</evidence>
<dbReference type="GO" id="GO:0005739">
    <property type="term" value="C:mitochondrion"/>
    <property type="evidence" value="ECO:0007669"/>
    <property type="project" value="TreeGrafter"/>
</dbReference>
<keyword evidence="2 7" id="KW-0812">Transmembrane</keyword>
<dbReference type="Proteomes" id="UP000727407">
    <property type="component" value="Unassembled WGS sequence"/>
</dbReference>
<keyword evidence="3 7" id="KW-1133">Transmembrane helix</keyword>
<evidence type="ECO:0000256" key="1">
    <source>
        <dbReference type="ARBA" id="ARBA00004167"/>
    </source>
</evidence>
<evidence type="ECO:0000313" key="9">
    <source>
        <dbReference type="EMBL" id="KAF5907745.1"/>
    </source>
</evidence>
<evidence type="ECO:0000256" key="7">
    <source>
        <dbReference type="SAM" id="Phobius"/>
    </source>
</evidence>
<keyword evidence="5 7" id="KW-0472">Membrane</keyword>
<dbReference type="PANTHER" id="PTHR21377:SF1">
    <property type="entry name" value="PROTEIN FAM210A"/>
    <property type="match status" value="1"/>
</dbReference>
<dbReference type="InterPro" id="IPR009688">
    <property type="entry name" value="FAM210A/B-like_dom"/>
</dbReference>
<proteinExistence type="predicted"/>
<feature type="non-terminal residue" evidence="9">
    <location>
        <position position="167"/>
    </location>
</feature>
<accession>A0A8J4V0Q0</accession>
<feature type="transmembrane region" description="Helical" evidence="7">
    <location>
        <begin position="108"/>
        <end position="128"/>
    </location>
</feature>
<gene>
    <name evidence="9" type="ORF">DAT39_002527</name>
</gene>
<comment type="subcellular location">
    <subcellularLocation>
        <location evidence="1">Membrane</location>
        <topology evidence="1">Single-pass membrane protein</topology>
    </subcellularLocation>
</comment>
<dbReference type="AlphaFoldDB" id="A0A8J4V0Q0"/>
<name>A0A8J4V0Q0_CLAMG</name>
<comment type="caution">
    <text evidence="9">The sequence shown here is derived from an EMBL/GenBank/DDBJ whole genome shotgun (WGS) entry which is preliminary data.</text>
</comment>
<feature type="domain" description="DUF1279" evidence="8">
    <location>
        <begin position="96"/>
        <end position="167"/>
    </location>
</feature>
<evidence type="ECO:0000313" key="10">
    <source>
        <dbReference type="Proteomes" id="UP000727407"/>
    </source>
</evidence>
<dbReference type="InterPro" id="IPR045866">
    <property type="entry name" value="FAM210A/B-like"/>
</dbReference>
<dbReference type="Pfam" id="PF06916">
    <property type="entry name" value="FAM210A-B_dom"/>
    <property type="match status" value="1"/>
</dbReference>
<evidence type="ECO:0000256" key="6">
    <source>
        <dbReference type="SAM" id="MobiDB-lite"/>
    </source>
</evidence>
<protein>
    <submittedName>
        <fullName evidence="9">Protein FAM</fullName>
    </submittedName>
</protein>
<evidence type="ECO:0000256" key="5">
    <source>
        <dbReference type="ARBA" id="ARBA00023136"/>
    </source>
</evidence>
<dbReference type="GO" id="GO:0016020">
    <property type="term" value="C:membrane"/>
    <property type="evidence" value="ECO:0007669"/>
    <property type="project" value="UniProtKB-SubCell"/>
</dbReference>
<evidence type="ECO:0000259" key="8">
    <source>
        <dbReference type="Pfam" id="PF06916"/>
    </source>
</evidence>
<reference evidence="9" key="1">
    <citation type="submission" date="2020-07" db="EMBL/GenBank/DDBJ databases">
        <title>Clarias magur genome sequencing, assembly and annotation.</title>
        <authorList>
            <person name="Kushwaha B."/>
            <person name="Kumar R."/>
            <person name="Das P."/>
            <person name="Joshi C.G."/>
            <person name="Kumar D."/>
            <person name="Nagpure N.S."/>
            <person name="Pandey M."/>
            <person name="Agarwal S."/>
            <person name="Srivastava S."/>
            <person name="Singh M."/>
            <person name="Sahoo L."/>
            <person name="Jayasankar P."/>
            <person name="Meher P.K."/>
            <person name="Koringa P.G."/>
            <person name="Iquebal M.A."/>
            <person name="Das S.P."/>
            <person name="Bit A."/>
            <person name="Patnaik S."/>
            <person name="Patel N."/>
            <person name="Shah T.M."/>
            <person name="Hinsu A."/>
            <person name="Jena J.K."/>
        </authorList>
    </citation>
    <scope>NUCLEOTIDE SEQUENCE</scope>
    <source>
        <strain evidence="9">CIFAMagur01</strain>
        <tissue evidence="9">Testis</tissue>
    </source>
</reference>
<feature type="region of interest" description="Disordered" evidence="6">
    <location>
        <begin position="51"/>
        <end position="78"/>
    </location>
</feature>